<protein>
    <submittedName>
        <fullName evidence="2">XRE family transcriptional regulator</fullName>
    </submittedName>
</protein>
<dbReference type="AlphaFoldDB" id="A0A6M0SJZ1"/>
<dbReference type="Pfam" id="PF01381">
    <property type="entry name" value="HTH_3"/>
    <property type="match status" value="1"/>
</dbReference>
<dbReference type="GO" id="GO:0003677">
    <property type="term" value="F:DNA binding"/>
    <property type="evidence" value="ECO:0007669"/>
    <property type="project" value="InterPro"/>
</dbReference>
<feature type="domain" description="HTH cro/C1-type" evidence="1">
    <location>
        <begin position="22"/>
        <end position="79"/>
    </location>
</feature>
<dbReference type="EMBL" id="QZCE01000002">
    <property type="protein sequence ID" value="NEZ67822.1"/>
    <property type="molecule type" value="Genomic_DNA"/>
</dbReference>
<dbReference type="InterPro" id="IPR001387">
    <property type="entry name" value="Cro/C1-type_HTH"/>
</dbReference>
<dbReference type="Proteomes" id="UP000473574">
    <property type="component" value="Unassembled WGS sequence"/>
</dbReference>
<dbReference type="InterPro" id="IPR010982">
    <property type="entry name" value="Lambda_DNA-bd_dom_sf"/>
</dbReference>
<evidence type="ECO:0000313" key="3">
    <source>
        <dbReference type="Proteomes" id="UP000473574"/>
    </source>
</evidence>
<dbReference type="PROSITE" id="PS50943">
    <property type="entry name" value="HTH_CROC1"/>
    <property type="match status" value="1"/>
</dbReference>
<accession>A0A6M0SJZ1</accession>
<gene>
    <name evidence="2" type="ORF">D0962_34565</name>
</gene>
<dbReference type="SUPFAM" id="SSF47413">
    <property type="entry name" value="lambda repressor-like DNA-binding domains"/>
    <property type="match status" value="1"/>
</dbReference>
<dbReference type="SMART" id="SM00530">
    <property type="entry name" value="HTH_XRE"/>
    <property type="match status" value="1"/>
</dbReference>
<dbReference type="CDD" id="cd00093">
    <property type="entry name" value="HTH_XRE"/>
    <property type="match status" value="1"/>
</dbReference>
<proteinExistence type="predicted"/>
<organism evidence="2 3">
    <name type="scientific">Adonisia turfae CCMR0082</name>
    <dbReference type="NCBI Taxonomy" id="2304604"/>
    <lineage>
        <taxon>Bacteria</taxon>
        <taxon>Bacillati</taxon>
        <taxon>Cyanobacteriota</taxon>
        <taxon>Adonisia</taxon>
        <taxon>Adonisia turfae</taxon>
    </lineage>
</organism>
<evidence type="ECO:0000259" key="1">
    <source>
        <dbReference type="PROSITE" id="PS50943"/>
    </source>
</evidence>
<comment type="caution">
    <text evidence="2">The sequence shown here is derived from an EMBL/GenBank/DDBJ whole genome shotgun (WGS) entry which is preliminary data.</text>
</comment>
<reference evidence="2 3" key="1">
    <citation type="journal article" date="2020" name="Microb. Ecol.">
        <title>Ecogenomics of the Marine Benthic Filamentous Cyanobacterium Adonisia.</title>
        <authorList>
            <person name="Walter J.M."/>
            <person name="Coutinho F.H."/>
            <person name="Leomil L."/>
            <person name="Hargreaves P.I."/>
            <person name="Campeao M.E."/>
            <person name="Vieira V.V."/>
            <person name="Silva B.S."/>
            <person name="Fistarol G.O."/>
            <person name="Salomon P.S."/>
            <person name="Sawabe T."/>
            <person name="Mino S."/>
            <person name="Hosokawa M."/>
            <person name="Miyashita H."/>
            <person name="Maruyama F."/>
            <person name="van Verk M.C."/>
            <person name="Dutilh B.E."/>
            <person name="Thompson C.C."/>
            <person name="Thompson F.L."/>
        </authorList>
    </citation>
    <scope>NUCLEOTIDE SEQUENCE [LARGE SCALE GENOMIC DNA]</scope>
    <source>
        <strain evidence="2 3">CCMR0082</strain>
    </source>
</reference>
<name>A0A6M0SJZ1_9CYAN</name>
<evidence type="ECO:0000313" key="2">
    <source>
        <dbReference type="EMBL" id="NEZ67822.1"/>
    </source>
</evidence>
<sequence length="82" mass="9125">MVAVVKVQRIIEVDVPGLGGQIKSARQRKQQEGMTMTALASAVGMSVQNWYRIEKETQTLTEEVLIKIENALDVSFGVKFDD</sequence>
<dbReference type="Gene3D" id="1.10.260.40">
    <property type="entry name" value="lambda repressor-like DNA-binding domains"/>
    <property type="match status" value="1"/>
</dbReference>
<dbReference type="RefSeq" id="WP_163671105.1">
    <property type="nucleotide sequence ID" value="NZ_QZCE01000002.1"/>
</dbReference>